<evidence type="ECO:0000313" key="11">
    <source>
        <dbReference type="Proteomes" id="UP000294619"/>
    </source>
</evidence>
<evidence type="ECO:0000313" key="12">
    <source>
        <dbReference type="Proteomes" id="UP000305526"/>
    </source>
</evidence>
<dbReference type="RefSeq" id="WP_132967588.1">
    <property type="nucleotide sequence ID" value="NZ_LEKL01000022.1"/>
</dbReference>
<reference evidence="10 12" key="2">
    <citation type="submission" date="2019-05" db="EMBL/GenBank/DDBJ databases">
        <title>Pasteurellaceae isolates from reptiles.</title>
        <authorList>
            <person name="Bojesen A.M."/>
            <person name="Lund E."/>
        </authorList>
    </citation>
    <scope>NUCLEOTIDE SEQUENCE [LARGE SCALE GENOMIC DNA]</scope>
    <source>
        <strain evidence="10 12">ELNT2x</strain>
    </source>
</reference>
<feature type="domain" description="Septum formation inhibitor MinC C-terminal" evidence="7">
    <location>
        <begin position="118"/>
        <end position="196"/>
    </location>
</feature>
<keyword evidence="4 6" id="KW-0131">Cell cycle</keyword>
<feature type="domain" description="Septum formation inhibitor MinC N-terminal" evidence="8">
    <location>
        <begin position="6"/>
        <end position="75"/>
    </location>
</feature>
<name>A0A4R3Y4R4_9PAST</name>
<comment type="similarity">
    <text evidence="1 6">Belongs to the MinC family.</text>
</comment>
<evidence type="ECO:0000256" key="6">
    <source>
        <dbReference type="HAMAP-Rule" id="MF_00267"/>
    </source>
</evidence>
<keyword evidence="3 6" id="KW-0717">Septation</keyword>
<dbReference type="Gene3D" id="2.160.20.70">
    <property type="match status" value="1"/>
</dbReference>
<dbReference type="SUPFAM" id="SSF63848">
    <property type="entry name" value="Cell-division inhibitor MinC, C-terminal domain"/>
    <property type="match status" value="1"/>
</dbReference>
<comment type="function">
    <text evidence="5 6">Cell division inhibitor that blocks the formation of polar Z ring septums. Rapidly oscillates between the poles of the cell to destabilize FtsZ filaments that have formed before they mature into polar Z rings. Prevents FtsZ polymerization.</text>
</comment>
<evidence type="ECO:0000259" key="8">
    <source>
        <dbReference type="Pfam" id="PF05209"/>
    </source>
</evidence>
<evidence type="ECO:0000256" key="2">
    <source>
        <dbReference type="ARBA" id="ARBA00022618"/>
    </source>
</evidence>
<dbReference type="InterPro" id="IPR007874">
    <property type="entry name" value="MinC_N"/>
</dbReference>
<dbReference type="EMBL" id="SMCP01000008">
    <property type="protein sequence ID" value="TCV85788.1"/>
    <property type="molecule type" value="Genomic_DNA"/>
</dbReference>
<evidence type="ECO:0000259" key="7">
    <source>
        <dbReference type="Pfam" id="PF03775"/>
    </source>
</evidence>
<dbReference type="InterPro" id="IPR016098">
    <property type="entry name" value="CAP/MinC_C"/>
</dbReference>
<dbReference type="PANTHER" id="PTHR34108:SF1">
    <property type="entry name" value="SEPTUM SITE-DETERMINING PROTEIN MINC"/>
    <property type="match status" value="1"/>
</dbReference>
<dbReference type="InterPro" id="IPR005526">
    <property type="entry name" value="Septum_form_inhib_MinC_C"/>
</dbReference>
<keyword evidence="2 6" id="KW-0132">Cell division</keyword>
<dbReference type="Proteomes" id="UP000294619">
    <property type="component" value="Unassembled WGS sequence"/>
</dbReference>
<dbReference type="Gene3D" id="3.30.70.260">
    <property type="match status" value="1"/>
</dbReference>
<sequence length="223" mass="24892">MANNIIELHTGQFSSILLTINSSSLVAIKKALTNKVQKSPLFFQNVPVILEFNQHLQKVDLFKLQQLLTEFGIQLIGVSNWHNNLEKELVLSHNLPALGKSTSLDQIMPQFRYVKPKVVQGNVAAGQVIYAKHCDLVIHGDVAQGAEVAADGNIHIYGKLWGRAMAGVNSEHNDCSVYTQYLDAEFLSVCKRFVYKAQIPIDYLLQAVRIEAGANTLSYHYIK</sequence>
<dbReference type="InterPro" id="IPR013033">
    <property type="entry name" value="MinC"/>
</dbReference>
<dbReference type="PANTHER" id="PTHR34108">
    <property type="entry name" value="SEPTUM SITE-DETERMINING PROTEIN MINC"/>
    <property type="match status" value="1"/>
</dbReference>
<evidence type="ECO:0000256" key="1">
    <source>
        <dbReference type="ARBA" id="ARBA00006291"/>
    </source>
</evidence>
<dbReference type="Pfam" id="PF05209">
    <property type="entry name" value="MinC_N"/>
    <property type="match status" value="1"/>
</dbReference>
<evidence type="ECO:0000256" key="5">
    <source>
        <dbReference type="ARBA" id="ARBA00025606"/>
    </source>
</evidence>
<reference evidence="9 11" key="1">
    <citation type="submission" date="2019-03" db="EMBL/GenBank/DDBJ databases">
        <title>Genomic Encyclopedia of Type Strains, Phase IV (KMG-IV): sequencing the most valuable type-strain genomes for metagenomic binning, comparative biology and taxonomic classification.</title>
        <authorList>
            <person name="Goeker M."/>
        </authorList>
    </citation>
    <scope>NUCLEOTIDE SEQUENCE [LARGE SCALE GENOMIC DNA]</scope>
    <source>
        <strain evidence="9 11">DSM 28140</strain>
    </source>
</reference>
<proteinExistence type="inferred from homology"/>
<dbReference type="Proteomes" id="UP000305526">
    <property type="component" value="Unassembled WGS sequence"/>
</dbReference>
<dbReference type="Pfam" id="PF03775">
    <property type="entry name" value="MinC_C"/>
    <property type="match status" value="1"/>
</dbReference>
<gene>
    <name evidence="6 10" type="primary">minC</name>
    <name evidence="9" type="ORF">EDC16_10895</name>
    <name evidence="10" type="ORF">FHQ21_02010</name>
</gene>
<comment type="caution">
    <text evidence="9">The sequence shown here is derived from an EMBL/GenBank/DDBJ whole genome shotgun (WGS) entry which is preliminary data.</text>
</comment>
<accession>A0A4R3Y4R4</accession>
<dbReference type="GO" id="GO:1901891">
    <property type="term" value="P:regulation of cell septum assembly"/>
    <property type="evidence" value="ECO:0007669"/>
    <property type="project" value="InterPro"/>
</dbReference>
<dbReference type="InterPro" id="IPR036145">
    <property type="entry name" value="MinC_C_sf"/>
</dbReference>
<dbReference type="GO" id="GO:0000902">
    <property type="term" value="P:cell morphogenesis"/>
    <property type="evidence" value="ECO:0007669"/>
    <property type="project" value="InterPro"/>
</dbReference>
<protein>
    <recommendedName>
        <fullName evidence="6">Probable septum site-determining protein MinC</fullName>
    </recommendedName>
</protein>
<organism evidence="9 11">
    <name type="scientific">Testudinibacter aquarius</name>
    <dbReference type="NCBI Taxonomy" id="1524974"/>
    <lineage>
        <taxon>Bacteria</taxon>
        <taxon>Pseudomonadati</taxon>
        <taxon>Pseudomonadota</taxon>
        <taxon>Gammaproteobacteria</taxon>
        <taxon>Pasteurellales</taxon>
        <taxon>Pasteurellaceae</taxon>
        <taxon>Testudinibacter</taxon>
    </lineage>
</organism>
<dbReference type="AlphaFoldDB" id="A0A4R3Y4R4"/>
<dbReference type="EMBL" id="VDGV01000010">
    <property type="protein sequence ID" value="TNG93246.1"/>
    <property type="molecule type" value="Genomic_DNA"/>
</dbReference>
<dbReference type="HAMAP" id="MF_00267">
    <property type="entry name" value="MinC"/>
    <property type="match status" value="1"/>
</dbReference>
<dbReference type="NCBIfam" id="TIGR01222">
    <property type="entry name" value="minC"/>
    <property type="match status" value="1"/>
</dbReference>
<keyword evidence="12" id="KW-1185">Reference proteome</keyword>
<evidence type="ECO:0000313" key="10">
    <source>
        <dbReference type="EMBL" id="TNG93246.1"/>
    </source>
</evidence>
<dbReference type="GO" id="GO:0051302">
    <property type="term" value="P:regulation of cell division"/>
    <property type="evidence" value="ECO:0007669"/>
    <property type="project" value="InterPro"/>
</dbReference>
<evidence type="ECO:0000256" key="4">
    <source>
        <dbReference type="ARBA" id="ARBA00023306"/>
    </source>
</evidence>
<evidence type="ECO:0000256" key="3">
    <source>
        <dbReference type="ARBA" id="ARBA00023210"/>
    </source>
</evidence>
<evidence type="ECO:0000313" key="9">
    <source>
        <dbReference type="EMBL" id="TCV85788.1"/>
    </source>
</evidence>
<comment type="subunit">
    <text evidence="6">Interacts with MinD and FtsZ.</text>
</comment>
<dbReference type="GO" id="GO:0000917">
    <property type="term" value="P:division septum assembly"/>
    <property type="evidence" value="ECO:0007669"/>
    <property type="project" value="UniProtKB-KW"/>
</dbReference>